<sequence length="253" mass="29426">MSNFKVGKINKHILHSQILERDVTLSIYLPEDYSDLFKYQVIICFDGLDFLRFGRIQREYERLRRNDEIQRAIIIGFHYEDVDKRREEFHPQGSRSQKTIQAVGKELLRFIDNTFPTYKVGNARILIGDSLAGSIAFLTALTYPTIFSQVAMLSPHSDDTVLERLNHCLQYRELTIWHAIGKEEEDFKLPTTGEPANFLTPNRALADLIQQKDMTYSYQEFDGGHNWKSWKPLLSDILRYFLSGEISTPNNEG</sequence>
<organism evidence="1 3">
    <name type="scientific">Staphylococcus devriesei</name>
    <dbReference type="NCBI Taxonomy" id="586733"/>
    <lineage>
        <taxon>Bacteria</taxon>
        <taxon>Bacillati</taxon>
        <taxon>Bacillota</taxon>
        <taxon>Bacilli</taxon>
        <taxon>Bacillales</taxon>
        <taxon>Staphylococcaceae</taxon>
        <taxon>Staphylococcus</taxon>
    </lineage>
</organism>
<dbReference type="EMBL" id="PYZL01000018">
    <property type="protein sequence ID" value="PTE73797.1"/>
    <property type="molecule type" value="Genomic_DNA"/>
</dbReference>
<evidence type="ECO:0000313" key="4">
    <source>
        <dbReference type="Proteomes" id="UP000243350"/>
    </source>
</evidence>
<evidence type="ECO:0000313" key="3">
    <source>
        <dbReference type="Proteomes" id="UP000242547"/>
    </source>
</evidence>
<dbReference type="InterPro" id="IPR029058">
    <property type="entry name" value="AB_hydrolase_fold"/>
</dbReference>
<accession>A0A2K4DL18</accession>
<dbReference type="SUPFAM" id="SSF53474">
    <property type="entry name" value="alpha/beta-Hydrolases"/>
    <property type="match status" value="1"/>
</dbReference>
<comment type="caution">
    <text evidence="1">The sequence shown here is derived from an EMBL/GenBank/DDBJ whole genome shotgun (WGS) entry which is preliminary data.</text>
</comment>
<dbReference type="InterPro" id="IPR000801">
    <property type="entry name" value="Esterase-like"/>
</dbReference>
<proteinExistence type="predicted"/>
<reference evidence="1" key="2">
    <citation type="submission" date="2018-03" db="EMBL/GenBank/DDBJ databases">
        <authorList>
            <person name="Keele B.F."/>
        </authorList>
    </citation>
    <scope>NUCLEOTIDE SEQUENCE</scope>
    <source>
        <strain evidence="2">SNUC 4143</strain>
        <strain evidence="1">SNUC 761</strain>
    </source>
</reference>
<dbReference type="GeneID" id="48888428"/>
<dbReference type="RefSeq" id="WP_103166821.1">
    <property type="nucleotide sequence ID" value="NZ_CP130489.1"/>
</dbReference>
<dbReference type="Pfam" id="PF00756">
    <property type="entry name" value="Esterase"/>
    <property type="match status" value="1"/>
</dbReference>
<dbReference type="EMBL" id="PYZH01000092">
    <property type="protein sequence ID" value="PTF11505.1"/>
    <property type="molecule type" value="Genomic_DNA"/>
</dbReference>
<dbReference type="Gene3D" id="3.40.50.1820">
    <property type="entry name" value="alpha/beta hydrolase"/>
    <property type="match status" value="1"/>
</dbReference>
<dbReference type="AlphaFoldDB" id="A0A2K4DL18"/>
<dbReference type="PANTHER" id="PTHR48098">
    <property type="entry name" value="ENTEROCHELIN ESTERASE-RELATED"/>
    <property type="match status" value="1"/>
</dbReference>
<reference evidence="3 4" key="1">
    <citation type="journal article" date="2016" name="Front. Microbiol.">
        <title>Comprehensive Phylogenetic Analysis of Bovine Non-aureus Staphylococci Species Based on Whole-Genome Sequencing.</title>
        <authorList>
            <person name="Naushad S."/>
            <person name="Barkema H.W."/>
            <person name="Luby C."/>
            <person name="Condas L.A."/>
            <person name="Nobrega D.B."/>
            <person name="Carson D.A."/>
            <person name="De Buck J."/>
        </authorList>
    </citation>
    <scope>NUCLEOTIDE SEQUENCE [LARGE SCALE GENOMIC DNA]</scope>
    <source>
        <strain evidence="2 4">SNUC 4143</strain>
        <strain evidence="1 3">SNUC 761</strain>
    </source>
</reference>
<name>A0A2K4DL18_9STAP</name>
<dbReference type="PANTHER" id="PTHR48098:SF3">
    <property type="entry name" value="IRON(III) ENTEROBACTIN ESTERASE"/>
    <property type="match status" value="1"/>
</dbReference>
<protein>
    <submittedName>
        <fullName evidence="1">Esterase family protein</fullName>
    </submittedName>
</protein>
<dbReference type="Proteomes" id="UP000242547">
    <property type="component" value="Unassembled WGS sequence"/>
</dbReference>
<evidence type="ECO:0000313" key="2">
    <source>
        <dbReference type="EMBL" id="PTF11505.1"/>
    </source>
</evidence>
<gene>
    <name evidence="1" type="ORF">BUY44_04330</name>
    <name evidence="2" type="ORF">BUY48_10450</name>
</gene>
<dbReference type="InterPro" id="IPR050583">
    <property type="entry name" value="Mycobacterial_A85_antigen"/>
</dbReference>
<dbReference type="Proteomes" id="UP000243350">
    <property type="component" value="Unassembled WGS sequence"/>
</dbReference>
<evidence type="ECO:0000313" key="1">
    <source>
        <dbReference type="EMBL" id="PTE73797.1"/>
    </source>
</evidence>